<organism evidence="1 2">
    <name type="scientific">Colwellia psychrerythraea (strain 34H / ATCC BAA-681)</name>
    <name type="common">Vibrio psychroerythus</name>
    <dbReference type="NCBI Taxonomy" id="167879"/>
    <lineage>
        <taxon>Bacteria</taxon>
        <taxon>Pseudomonadati</taxon>
        <taxon>Pseudomonadota</taxon>
        <taxon>Gammaproteobacteria</taxon>
        <taxon>Alteromonadales</taxon>
        <taxon>Colwelliaceae</taxon>
        <taxon>Colwellia</taxon>
    </lineage>
</organism>
<dbReference type="Proteomes" id="UP000000547">
    <property type="component" value="Chromosome"/>
</dbReference>
<accession>Q482E4</accession>
<dbReference type="KEGG" id="cps:CPS_2356"/>
<reference evidence="1" key="1">
    <citation type="journal article" date="2005" name="Proc. Natl. Acad. Sci. U.S.A.">
        <title>The psychrophilic lifestyle as revealed by the genome sequence of Colwellia psychrerythraea 34H through genomic and proteomic analyses.</title>
        <authorList>
            <person name="Methe B.A."/>
            <person name="Nelson K.E."/>
            <person name="Deming J.W."/>
            <person name="Momen B."/>
            <person name="Melamud E."/>
            <person name="Zhang X."/>
            <person name="Moult J."/>
            <person name="Madupu R."/>
            <person name="Nelson W.C."/>
            <person name="Dodson R.J."/>
            <person name="Brinkac L.M."/>
            <person name="Daugherty S.C."/>
            <person name="Durkin A.S."/>
            <person name="DeBoy R.T."/>
            <person name="Kolonay J.F."/>
            <person name="Sullivan S.A."/>
            <person name="Zhou L."/>
            <person name="Davidsen T.M."/>
            <person name="Wu M."/>
            <person name="Huston A.L."/>
            <person name="Lewis M."/>
            <person name="Weaver B."/>
            <person name="Weidman J.F."/>
            <person name="Khouri H."/>
            <person name="Utterback T.R."/>
            <person name="Feldblyum T.V."/>
            <person name="Fraser C.M."/>
        </authorList>
    </citation>
    <scope>NUCLEOTIDE SEQUENCE [LARGE SCALE GENOMIC DNA]</scope>
    <source>
        <strain evidence="1">34H</strain>
    </source>
</reference>
<sequence>MNMSHQTLALNLTQTYSHKYRCLNQLIKGDITDVVYIG</sequence>
<dbReference type="AlphaFoldDB" id="Q482E4"/>
<proteinExistence type="predicted"/>
<evidence type="ECO:0000313" key="1">
    <source>
        <dbReference type="EMBL" id="AAZ28510.1"/>
    </source>
</evidence>
<dbReference type="HOGENOM" id="CLU_3326854_0_0_6"/>
<evidence type="ECO:0000313" key="2">
    <source>
        <dbReference type="Proteomes" id="UP000000547"/>
    </source>
</evidence>
<gene>
    <name evidence="1" type="ordered locus">CPS_2356</name>
</gene>
<dbReference type="STRING" id="167879.CPS_2356"/>
<dbReference type="EMBL" id="CP000083">
    <property type="protein sequence ID" value="AAZ28510.1"/>
    <property type="molecule type" value="Genomic_DNA"/>
</dbReference>
<name>Q482E4_COLP3</name>
<protein>
    <submittedName>
        <fullName evidence="1">Uncharacterized protein</fullName>
    </submittedName>
</protein>